<evidence type="ECO:0000259" key="2">
    <source>
        <dbReference type="Pfam" id="PF12697"/>
    </source>
</evidence>
<gene>
    <name evidence="3" type="ORF">ACFOEN_12550</name>
</gene>
<keyword evidence="1" id="KW-0732">Signal</keyword>
<feature type="domain" description="AB hydrolase-1" evidence="2">
    <location>
        <begin position="77"/>
        <end position="301"/>
    </location>
</feature>
<keyword evidence="3" id="KW-0378">Hydrolase</keyword>
<name>A0ABV7H6R3_9BURK</name>
<dbReference type="GO" id="GO:0016787">
    <property type="term" value="F:hydrolase activity"/>
    <property type="evidence" value="ECO:0007669"/>
    <property type="project" value="UniProtKB-KW"/>
</dbReference>
<feature type="signal peptide" evidence="1">
    <location>
        <begin position="1"/>
        <end position="29"/>
    </location>
</feature>
<evidence type="ECO:0000256" key="1">
    <source>
        <dbReference type="SAM" id="SignalP"/>
    </source>
</evidence>
<dbReference type="EMBL" id="JBHRTI010000007">
    <property type="protein sequence ID" value="MFC3148453.1"/>
    <property type="molecule type" value="Genomic_DNA"/>
</dbReference>
<sequence>MSPPAASLHRLTLIACLLGLLHAPGSARAQDAPLIPKGATIEQTAPQADGRRLTSLCMGRGSPLVLIEAGLGEPGTLSGSWTAVMTQVSTQTRVCIYDRAGIGASSLAPAGPRSPAVVLQDRAAVLQSLLGSRPAPYVAVGHSIGGLILMASTAPEAPTRVFPVAAAVLVDSAHPDQWTRWVKLLEDAAARGDRSGDGGRQALAAQWAAPDRNPERLDLQALAAAARRAPGFGAAPLTLLRHADQWKVDPALSPALAAQVQASMTELQKDLLKQSSKASLRASAQGGHALQAEDPALVAAAILEHVAALRSRP</sequence>
<comment type="caution">
    <text evidence="3">The sequence shown here is derived from an EMBL/GenBank/DDBJ whole genome shotgun (WGS) entry which is preliminary data.</text>
</comment>
<feature type="chain" id="PRO_5045730464" evidence="1">
    <location>
        <begin position="30"/>
        <end position="313"/>
    </location>
</feature>
<evidence type="ECO:0000313" key="4">
    <source>
        <dbReference type="Proteomes" id="UP001595556"/>
    </source>
</evidence>
<dbReference type="Gene3D" id="3.40.50.1820">
    <property type="entry name" value="alpha/beta hydrolase"/>
    <property type="match status" value="1"/>
</dbReference>
<dbReference type="Pfam" id="PF12697">
    <property type="entry name" value="Abhydrolase_6"/>
    <property type="match status" value="1"/>
</dbReference>
<dbReference type="RefSeq" id="WP_377304439.1">
    <property type="nucleotide sequence ID" value="NZ_CP180191.1"/>
</dbReference>
<dbReference type="Proteomes" id="UP001595556">
    <property type="component" value="Unassembled WGS sequence"/>
</dbReference>
<dbReference type="InterPro" id="IPR000073">
    <property type="entry name" value="AB_hydrolase_1"/>
</dbReference>
<reference evidence="4" key="1">
    <citation type="journal article" date="2019" name="Int. J. Syst. Evol. Microbiol.">
        <title>The Global Catalogue of Microorganisms (GCM) 10K type strain sequencing project: providing services to taxonomists for standard genome sequencing and annotation.</title>
        <authorList>
            <consortium name="The Broad Institute Genomics Platform"/>
            <consortium name="The Broad Institute Genome Sequencing Center for Infectious Disease"/>
            <person name="Wu L."/>
            <person name="Ma J."/>
        </authorList>
    </citation>
    <scope>NUCLEOTIDE SEQUENCE [LARGE SCALE GENOMIC DNA]</scope>
    <source>
        <strain evidence="4">KCTC 52168</strain>
    </source>
</reference>
<organism evidence="3 4">
    <name type="scientific">Piscinibacterium candidicorallinum</name>
    <dbReference type="NCBI Taxonomy" id="1793872"/>
    <lineage>
        <taxon>Bacteria</taxon>
        <taxon>Pseudomonadati</taxon>
        <taxon>Pseudomonadota</taxon>
        <taxon>Betaproteobacteria</taxon>
        <taxon>Burkholderiales</taxon>
        <taxon>Piscinibacterium</taxon>
    </lineage>
</organism>
<keyword evidence="4" id="KW-1185">Reference proteome</keyword>
<protein>
    <submittedName>
        <fullName evidence="3">Alpha/beta fold hydrolase</fullName>
    </submittedName>
</protein>
<evidence type="ECO:0000313" key="3">
    <source>
        <dbReference type="EMBL" id="MFC3148453.1"/>
    </source>
</evidence>
<dbReference type="SUPFAM" id="SSF53474">
    <property type="entry name" value="alpha/beta-Hydrolases"/>
    <property type="match status" value="1"/>
</dbReference>
<dbReference type="InterPro" id="IPR029058">
    <property type="entry name" value="AB_hydrolase_fold"/>
</dbReference>
<proteinExistence type="predicted"/>
<accession>A0ABV7H6R3</accession>